<keyword evidence="6" id="KW-0547">Nucleotide-binding</keyword>
<evidence type="ECO:0000256" key="2">
    <source>
        <dbReference type="ARBA" id="ARBA00009747"/>
    </source>
</evidence>
<keyword evidence="4" id="KW-0548">Nucleotidyltransferase</keyword>
<proteinExistence type="inferred from homology"/>
<evidence type="ECO:0000256" key="4">
    <source>
        <dbReference type="ARBA" id="ARBA00022695"/>
    </source>
</evidence>
<keyword evidence="11" id="KW-1185">Reference proteome</keyword>
<sequence>MAVLCRCSPSFWRVGHVELFAQRGTSELNDLLWHLVKHDYPQLASSRLSDCIVALFDDFLSKQAELVAEWMRVGYLEGIHNPNYKYSHDLLSGLREITSAVLIGVISALNPPGMCTET</sequence>
<dbReference type="EMBL" id="CAJNDS010002229">
    <property type="protein sequence ID" value="CAE7383608.1"/>
    <property type="molecule type" value="Genomic_DNA"/>
</dbReference>
<dbReference type="AlphaFoldDB" id="A0A812QD28"/>
<comment type="cofactor">
    <cofactor evidence="1">
        <name>Mg(2+)</name>
        <dbReference type="ChEBI" id="CHEBI:18420"/>
    </cofactor>
</comment>
<reference evidence="10" key="1">
    <citation type="submission" date="2021-02" db="EMBL/GenBank/DDBJ databases">
        <authorList>
            <person name="Dougan E. K."/>
            <person name="Rhodes N."/>
            <person name="Thang M."/>
            <person name="Chan C."/>
        </authorList>
    </citation>
    <scope>NUCLEOTIDE SEQUENCE</scope>
</reference>
<gene>
    <name evidence="10" type="primary">selO</name>
    <name evidence="10" type="ORF">SNAT2548_LOCUS20927</name>
</gene>
<comment type="similarity">
    <text evidence="2">Belongs to the SELO family.</text>
</comment>
<evidence type="ECO:0000256" key="6">
    <source>
        <dbReference type="ARBA" id="ARBA00022741"/>
    </source>
</evidence>
<evidence type="ECO:0000256" key="7">
    <source>
        <dbReference type="ARBA" id="ARBA00022840"/>
    </source>
</evidence>
<evidence type="ECO:0000256" key="9">
    <source>
        <dbReference type="ARBA" id="ARBA00031547"/>
    </source>
</evidence>
<keyword evidence="7" id="KW-0067">ATP-binding</keyword>
<organism evidence="10 11">
    <name type="scientific">Symbiodinium natans</name>
    <dbReference type="NCBI Taxonomy" id="878477"/>
    <lineage>
        <taxon>Eukaryota</taxon>
        <taxon>Sar</taxon>
        <taxon>Alveolata</taxon>
        <taxon>Dinophyceae</taxon>
        <taxon>Suessiales</taxon>
        <taxon>Symbiodiniaceae</taxon>
        <taxon>Symbiodinium</taxon>
    </lineage>
</organism>
<dbReference type="Pfam" id="PF02696">
    <property type="entry name" value="SelO"/>
    <property type="match status" value="1"/>
</dbReference>
<evidence type="ECO:0000313" key="10">
    <source>
        <dbReference type="EMBL" id="CAE7383608.1"/>
    </source>
</evidence>
<evidence type="ECO:0000313" key="11">
    <source>
        <dbReference type="Proteomes" id="UP000604046"/>
    </source>
</evidence>
<evidence type="ECO:0000256" key="5">
    <source>
        <dbReference type="ARBA" id="ARBA00022723"/>
    </source>
</evidence>
<keyword evidence="3" id="KW-0808">Transferase</keyword>
<evidence type="ECO:0000256" key="8">
    <source>
        <dbReference type="ARBA" id="ARBA00022842"/>
    </source>
</evidence>
<dbReference type="Proteomes" id="UP000604046">
    <property type="component" value="Unassembled WGS sequence"/>
</dbReference>
<protein>
    <recommendedName>
        <fullName evidence="9">Selenoprotein O</fullName>
    </recommendedName>
</protein>
<keyword evidence="5" id="KW-0479">Metal-binding</keyword>
<evidence type="ECO:0000256" key="1">
    <source>
        <dbReference type="ARBA" id="ARBA00001946"/>
    </source>
</evidence>
<evidence type="ECO:0000256" key="3">
    <source>
        <dbReference type="ARBA" id="ARBA00022679"/>
    </source>
</evidence>
<keyword evidence="8" id="KW-0460">Magnesium</keyword>
<name>A0A812QD28_9DINO</name>
<accession>A0A812QD28</accession>
<comment type="caution">
    <text evidence="10">The sequence shown here is derived from an EMBL/GenBank/DDBJ whole genome shotgun (WGS) entry which is preliminary data.</text>
</comment>
<dbReference type="GO" id="GO:0046872">
    <property type="term" value="F:metal ion binding"/>
    <property type="evidence" value="ECO:0007669"/>
    <property type="project" value="UniProtKB-KW"/>
</dbReference>
<dbReference type="GO" id="GO:0005524">
    <property type="term" value="F:ATP binding"/>
    <property type="evidence" value="ECO:0007669"/>
    <property type="project" value="UniProtKB-KW"/>
</dbReference>
<dbReference type="InterPro" id="IPR003846">
    <property type="entry name" value="SelO"/>
</dbReference>
<dbReference type="OrthoDB" id="10254721at2759"/>
<dbReference type="GO" id="GO:0016779">
    <property type="term" value="F:nucleotidyltransferase activity"/>
    <property type="evidence" value="ECO:0007669"/>
    <property type="project" value="UniProtKB-KW"/>
</dbReference>